<feature type="region of interest" description="Disordered" evidence="2">
    <location>
        <begin position="95"/>
        <end position="148"/>
    </location>
</feature>
<evidence type="ECO:0000256" key="2">
    <source>
        <dbReference type="SAM" id="MobiDB-lite"/>
    </source>
</evidence>
<reference evidence="3 4" key="1">
    <citation type="submission" date="2024-02" db="EMBL/GenBank/DDBJ databases">
        <title>De novo assembly and annotation of 12 fungi associated with fruit tree decline syndrome in Ontario, Canada.</title>
        <authorList>
            <person name="Sulman M."/>
            <person name="Ellouze W."/>
            <person name="Ilyukhin E."/>
        </authorList>
    </citation>
    <scope>NUCLEOTIDE SEQUENCE [LARGE SCALE GENOMIC DNA]</scope>
    <source>
        <strain evidence="3 4">M1-105</strain>
    </source>
</reference>
<sequence length="148" mass="16578">MNYQNHDTLGFDWLSLDPVNIADAQTLVDYVTMGSDQAQRFLTWSRERAQHAATLEVRLQSAQNSINSLTNELNTARTMQETLKGQLDAYKRQQRSAGGFSHVPLSAKPGTSFATSQSQDQSSQQKAKLSEKLPDVPVFKGEKKEYLN</sequence>
<feature type="compositionally biased region" description="Basic and acidic residues" evidence="2">
    <location>
        <begin position="128"/>
        <end position="148"/>
    </location>
</feature>
<organism evidence="3 4">
    <name type="scientific">Neofusicoccum ribis</name>
    <dbReference type="NCBI Taxonomy" id="45134"/>
    <lineage>
        <taxon>Eukaryota</taxon>
        <taxon>Fungi</taxon>
        <taxon>Dikarya</taxon>
        <taxon>Ascomycota</taxon>
        <taxon>Pezizomycotina</taxon>
        <taxon>Dothideomycetes</taxon>
        <taxon>Dothideomycetes incertae sedis</taxon>
        <taxon>Botryosphaeriales</taxon>
        <taxon>Botryosphaeriaceae</taxon>
        <taxon>Neofusicoccum</taxon>
    </lineage>
</organism>
<dbReference type="EMBL" id="JAJVDC020000385">
    <property type="protein sequence ID" value="KAL1614496.1"/>
    <property type="molecule type" value="Genomic_DNA"/>
</dbReference>
<keyword evidence="4" id="KW-1185">Reference proteome</keyword>
<evidence type="ECO:0000256" key="1">
    <source>
        <dbReference type="SAM" id="Coils"/>
    </source>
</evidence>
<dbReference type="Proteomes" id="UP001521116">
    <property type="component" value="Unassembled WGS sequence"/>
</dbReference>
<protein>
    <submittedName>
        <fullName evidence="3">Uncharacterized protein</fullName>
    </submittedName>
</protein>
<proteinExistence type="predicted"/>
<name>A0ABR3S9T7_9PEZI</name>
<keyword evidence="1" id="KW-0175">Coiled coil</keyword>
<feature type="compositionally biased region" description="Low complexity" evidence="2">
    <location>
        <begin position="116"/>
        <end position="125"/>
    </location>
</feature>
<evidence type="ECO:0000313" key="4">
    <source>
        <dbReference type="Proteomes" id="UP001521116"/>
    </source>
</evidence>
<comment type="caution">
    <text evidence="3">The sequence shown here is derived from an EMBL/GenBank/DDBJ whole genome shotgun (WGS) entry which is preliminary data.</text>
</comment>
<accession>A0ABR3S9T7</accession>
<feature type="coiled-coil region" evidence="1">
    <location>
        <begin position="52"/>
        <end position="86"/>
    </location>
</feature>
<evidence type="ECO:0000313" key="3">
    <source>
        <dbReference type="EMBL" id="KAL1614496.1"/>
    </source>
</evidence>
<gene>
    <name evidence="3" type="ORF">SLS56_012088</name>
</gene>